<feature type="region of interest" description="Disordered" evidence="1">
    <location>
        <begin position="132"/>
        <end position="179"/>
    </location>
</feature>
<dbReference type="AlphaFoldDB" id="A0A367KQQ9"/>
<comment type="caution">
    <text evidence="2">The sequence shown here is derived from an EMBL/GenBank/DDBJ whole genome shotgun (WGS) entry which is preliminary data.</text>
</comment>
<keyword evidence="3" id="KW-1185">Reference proteome</keyword>
<reference evidence="2 3" key="1">
    <citation type="journal article" date="2018" name="G3 (Bethesda)">
        <title>Phylogenetic and Phylogenomic Definition of Rhizopus Species.</title>
        <authorList>
            <person name="Gryganskyi A.P."/>
            <person name="Golan J."/>
            <person name="Dolatabadi S."/>
            <person name="Mondo S."/>
            <person name="Robb S."/>
            <person name="Idnurm A."/>
            <person name="Muszewska A."/>
            <person name="Steczkiewicz K."/>
            <person name="Masonjones S."/>
            <person name="Liao H.L."/>
            <person name="Gajdeczka M.T."/>
            <person name="Anike F."/>
            <person name="Vuek A."/>
            <person name="Anishchenko I.M."/>
            <person name="Voigt K."/>
            <person name="de Hoog G.S."/>
            <person name="Smith M.E."/>
            <person name="Heitman J."/>
            <person name="Vilgalys R."/>
            <person name="Stajich J.E."/>
        </authorList>
    </citation>
    <scope>NUCLEOTIDE SEQUENCE [LARGE SCALE GENOMIC DNA]</scope>
    <source>
        <strain evidence="2 3">LSU 92-RS-03</strain>
    </source>
</reference>
<gene>
    <name evidence="2" type="ORF">CU098_012283</name>
</gene>
<sequence length="353" mass="39849">MENLLLSNRTYRLYAGHGNWINLGLDTTNELLDIFSKGVPTRYQLAPGLLIDIIPHDVDCNSKNIDMLGLMRADLVYESKEENTVQQSMSNYIHSLLDEQGIIDAFPPVKSNENLPVITSLPSHRHLSLVPSSTGIARRGPKPNHDYNYDSSSCSSKASQTKKKHSKRSYKKPKRTETKKLLSESIHLMPHSHYNGEPSSSMDFIQSRPWFQRPSELHFEFGSSSGPTAPTGEFERMPNLVLNNYELGKDRMYYSQPSPSSVTTSHPLLAYEPTFENSGEIPWVNGMKEEQWMTSVEYRKDAIQTDSTPSSFDLHRSSVDHGYYFDSSKSTTGPASPSDLDEILPESVKRVLL</sequence>
<evidence type="ECO:0000256" key="1">
    <source>
        <dbReference type="SAM" id="MobiDB-lite"/>
    </source>
</evidence>
<dbReference type="Proteomes" id="UP000253551">
    <property type="component" value="Unassembled WGS sequence"/>
</dbReference>
<feature type="compositionally biased region" description="Basic residues" evidence="1">
    <location>
        <begin position="160"/>
        <end position="174"/>
    </location>
</feature>
<name>A0A367KQQ9_RHIST</name>
<dbReference type="EMBL" id="PJQM01000672">
    <property type="protein sequence ID" value="RCI04470.1"/>
    <property type="molecule type" value="Genomic_DNA"/>
</dbReference>
<organism evidence="2 3">
    <name type="scientific">Rhizopus stolonifer</name>
    <name type="common">Rhizopus nigricans</name>
    <dbReference type="NCBI Taxonomy" id="4846"/>
    <lineage>
        <taxon>Eukaryota</taxon>
        <taxon>Fungi</taxon>
        <taxon>Fungi incertae sedis</taxon>
        <taxon>Mucoromycota</taxon>
        <taxon>Mucoromycotina</taxon>
        <taxon>Mucoromycetes</taxon>
        <taxon>Mucorales</taxon>
        <taxon>Mucorineae</taxon>
        <taxon>Rhizopodaceae</taxon>
        <taxon>Rhizopus</taxon>
    </lineage>
</organism>
<evidence type="ECO:0000313" key="2">
    <source>
        <dbReference type="EMBL" id="RCI04470.1"/>
    </source>
</evidence>
<evidence type="ECO:0000313" key="3">
    <source>
        <dbReference type="Proteomes" id="UP000253551"/>
    </source>
</evidence>
<protein>
    <submittedName>
        <fullName evidence="2">Uncharacterized protein</fullName>
    </submittedName>
</protein>
<dbReference type="OrthoDB" id="2257138at2759"/>
<accession>A0A367KQQ9</accession>
<proteinExistence type="predicted"/>